<dbReference type="AlphaFoldDB" id="A0A368DR15"/>
<evidence type="ECO:0000259" key="11">
    <source>
        <dbReference type="Pfam" id="PF01634"/>
    </source>
</evidence>
<dbReference type="PANTHER" id="PTHR21403">
    <property type="entry name" value="ATP PHOSPHORIBOSYLTRANSFERASE ATP-PRTASE"/>
    <property type="match status" value="1"/>
</dbReference>
<dbReference type="EC" id="2.4.2.17" evidence="3 10"/>
<keyword evidence="7 12" id="KW-0808">Transferase</keyword>
<evidence type="ECO:0000256" key="4">
    <source>
        <dbReference type="ARBA" id="ARBA00020998"/>
    </source>
</evidence>
<dbReference type="GO" id="GO:0005737">
    <property type="term" value="C:cytoplasm"/>
    <property type="evidence" value="ECO:0007669"/>
    <property type="project" value="InterPro"/>
</dbReference>
<comment type="caution">
    <text evidence="12">The sequence shown here is derived from an EMBL/GenBank/DDBJ whole genome shotgun (WGS) entry which is preliminary data.</text>
</comment>
<dbReference type="Gene3D" id="3.40.190.10">
    <property type="entry name" value="Periplasmic binding protein-like II"/>
    <property type="match status" value="2"/>
</dbReference>
<protein>
    <recommendedName>
        <fullName evidence="4 10">ATP phosphoribosyltransferase</fullName>
        <ecNumber evidence="3 10">2.4.2.17</ecNumber>
    </recommendedName>
</protein>
<evidence type="ECO:0000256" key="9">
    <source>
        <dbReference type="ARBA" id="ARBA00024861"/>
    </source>
</evidence>
<evidence type="ECO:0000256" key="2">
    <source>
        <dbReference type="ARBA" id="ARBA00004667"/>
    </source>
</evidence>
<name>A0A368DR15_9PROT</name>
<accession>A0A368DR15</accession>
<reference evidence="12 13" key="1">
    <citation type="journal article" date="2018" name="Microbiome">
        <title>Fine metagenomic profile of the Mediterranean stratified and mixed water columns revealed by assembly and recruitment.</title>
        <authorList>
            <person name="Haro-Moreno J.M."/>
            <person name="Lopez-Perez M."/>
            <person name="De La Torre J.R."/>
            <person name="Picazo A."/>
            <person name="Camacho A."/>
            <person name="Rodriguez-Valera F."/>
        </authorList>
    </citation>
    <scope>NUCLEOTIDE SEQUENCE [LARGE SCALE GENOMIC DNA]</scope>
    <source>
        <strain evidence="12">MED-G57</strain>
    </source>
</reference>
<dbReference type="GO" id="GO:0003879">
    <property type="term" value="F:ATP phosphoribosyltransferase activity"/>
    <property type="evidence" value="ECO:0007669"/>
    <property type="project" value="UniProtKB-UniRule"/>
</dbReference>
<keyword evidence="6 12" id="KW-0328">Glycosyltransferase</keyword>
<comment type="function">
    <text evidence="9">Catalyzes the condensation of ATP and 5-phosphoribose 1-diphosphate to form N'-(5'-phosphoribosyl)-ATP (PR-ATP). Has a crucial role in the pathway because the rate of histidine biosynthesis seems to be controlled primarily by regulation of HisG enzymatic activity.</text>
</comment>
<dbReference type="SUPFAM" id="SSF53850">
    <property type="entry name" value="Periplasmic binding protein-like II"/>
    <property type="match status" value="1"/>
</dbReference>
<evidence type="ECO:0000256" key="8">
    <source>
        <dbReference type="ARBA" id="ARBA00023102"/>
    </source>
</evidence>
<evidence type="ECO:0000313" key="13">
    <source>
        <dbReference type="Proteomes" id="UP000253570"/>
    </source>
</evidence>
<dbReference type="UniPathway" id="UPA00031">
    <property type="reaction ID" value="UER00006"/>
</dbReference>
<dbReference type="InterPro" id="IPR013820">
    <property type="entry name" value="ATP_PRibTrfase_cat"/>
</dbReference>
<dbReference type="GO" id="GO:0000105">
    <property type="term" value="P:L-histidine biosynthetic process"/>
    <property type="evidence" value="ECO:0007669"/>
    <property type="project" value="UniProtKB-UniRule"/>
</dbReference>
<keyword evidence="8" id="KW-0368">Histidine biosynthesis</keyword>
<dbReference type="PROSITE" id="PS01316">
    <property type="entry name" value="ATP_P_PHORIBOSYLTR"/>
    <property type="match status" value="1"/>
</dbReference>
<gene>
    <name evidence="12" type="ORF">DBW71_01465</name>
</gene>
<comment type="pathway">
    <text evidence="2">Amino-acid biosynthesis; L-histidine biosynthesis; L-histidine from 5-phospho-alpha-D-ribose 1-diphosphate: step 1/9.</text>
</comment>
<sequence>MKKFPMKNNLIIAIPNKGRLEQDTQKIFSSHNMEIIRDKGDRDYRGKILELTGVDIVFLSPKEITLELLKGSIDLGITGLDLVHENIYDTENNVALAHNLGFGFADIVIAVPVSWIDVISLEDLEDVIYDFRLTNKKRLRIATKYPKISREFFVNKGFSDYILVDSHGATEGAPAYGASEIIIDITSTGSTLKANQLKRLDSGTILKSQACIFASFNSAWNKSKLDMLREILGLLEVSKDSAANIQSKILSFQKKPL</sequence>
<feature type="domain" description="ATP phosphoribosyltransferase catalytic" evidence="11">
    <location>
        <begin position="61"/>
        <end position="229"/>
    </location>
</feature>
<evidence type="ECO:0000256" key="1">
    <source>
        <dbReference type="ARBA" id="ARBA00000915"/>
    </source>
</evidence>
<proteinExistence type="predicted"/>
<keyword evidence="5" id="KW-0028">Amino-acid biosynthesis</keyword>
<evidence type="ECO:0000256" key="5">
    <source>
        <dbReference type="ARBA" id="ARBA00022605"/>
    </source>
</evidence>
<organism evidence="12 13">
    <name type="scientific">PS1 clade bacterium</name>
    <dbReference type="NCBI Taxonomy" id="2175152"/>
    <lineage>
        <taxon>Bacteria</taxon>
        <taxon>Pseudomonadati</taxon>
        <taxon>Pseudomonadota</taxon>
        <taxon>Alphaproteobacteria</taxon>
        <taxon>PS1 clade</taxon>
    </lineage>
</organism>
<dbReference type="InterPro" id="IPR018198">
    <property type="entry name" value="ATP_PRibTrfase_CS"/>
</dbReference>
<dbReference type="EMBL" id="QOQD01000003">
    <property type="protein sequence ID" value="RCL74094.1"/>
    <property type="molecule type" value="Genomic_DNA"/>
</dbReference>
<evidence type="ECO:0000256" key="6">
    <source>
        <dbReference type="ARBA" id="ARBA00022676"/>
    </source>
</evidence>
<evidence type="ECO:0000313" key="12">
    <source>
        <dbReference type="EMBL" id="RCL74094.1"/>
    </source>
</evidence>
<evidence type="ECO:0000256" key="7">
    <source>
        <dbReference type="ARBA" id="ARBA00022679"/>
    </source>
</evidence>
<evidence type="ECO:0000256" key="10">
    <source>
        <dbReference type="NCBIfam" id="TIGR00070"/>
    </source>
</evidence>
<dbReference type="Proteomes" id="UP000253570">
    <property type="component" value="Unassembled WGS sequence"/>
</dbReference>
<dbReference type="NCBIfam" id="TIGR00070">
    <property type="entry name" value="hisG"/>
    <property type="match status" value="1"/>
</dbReference>
<evidence type="ECO:0000256" key="3">
    <source>
        <dbReference type="ARBA" id="ARBA00011946"/>
    </source>
</evidence>
<dbReference type="InterPro" id="IPR001348">
    <property type="entry name" value="ATP_PRibTrfase_HisG"/>
</dbReference>
<comment type="catalytic activity">
    <reaction evidence="1">
        <text>1-(5-phospho-beta-D-ribosyl)-ATP + diphosphate = 5-phospho-alpha-D-ribose 1-diphosphate + ATP</text>
        <dbReference type="Rhea" id="RHEA:18473"/>
        <dbReference type="ChEBI" id="CHEBI:30616"/>
        <dbReference type="ChEBI" id="CHEBI:33019"/>
        <dbReference type="ChEBI" id="CHEBI:58017"/>
        <dbReference type="ChEBI" id="CHEBI:73183"/>
        <dbReference type="EC" id="2.4.2.17"/>
    </reaction>
</comment>
<dbReference type="PANTHER" id="PTHR21403:SF8">
    <property type="entry name" value="ATP PHOSPHORIBOSYLTRANSFERASE"/>
    <property type="match status" value="1"/>
</dbReference>
<dbReference type="Pfam" id="PF01634">
    <property type="entry name" value="HisG"/>
    <property type="match status" value="1"/>
</dbReference>